<dbReference type="RefSeq" id="WP_242330401.1">
    <property type="nucleotide sequence ID" value="NZ_CP071872.1"/>
</dbReference>
<reference evidence="1 2" key="1">
    <citation type="submission" date="2021-03" db="EMBL/GenBank/DDBJ databases">
        <title>Complete genome of Streptomyces formicae strain 1H-GS9 (DSM 100524).</title>
        <authorList>
            <person name="Atanasov K.E."/>
            <person name="Altabella T."/>
            <person name="Ferrer A."/>
        </authorList>
    </citation>
    <scope>NUCLEOTIDE SEQUENCE [LARGE SCALE GENOMIC DNA]</scope>
    <source>
        <strain evidence="1 2">1H-GS9</strain>
    </source>
</reference>
<evidence type="ECO:0000313" key="1">
    <source>
        <dbReference type="EMBL" id="UNM11817.1"/>
    </source>
</evidence>
<accession>A0ABY3WM08</accession>
<proteinExistence type="predicted"/>
<dbReference type="Proteomes" id="UP000828924">
    <property type="component" value="Chromosome"/>
</dbReference>
<organism evidence="1 2">
    <name type="scientific">Streptomyces formicae</name>
    <dbReference type="NCBI Taxonomy" id="1616117"/>
    <lineage>
        <taxon>Bacteria</taxon>
        <taxon>Bacillati</taxon>
        <taxon>Actinomycetota</taxon>
        <taxon>Actinomycetes</taxon>
        <taxon>Kitasatosporales</taxon>
        <taxon>Streptomycetaceae</taxon>
        <taxon>Streptomyces</taxon>
    </lineage>
</organism>
<protein>
    <submittedName>
        <fullName evidence="1">Uncharacterized protein</fullName>
    </submittedName>
</protein>
<name>A0ABY3WM08_9ACTN</name>
<gene>
    <name evidence="1" type="ORF">J4032_09915</name>
</gene>
<dbReference type="EMBL" id="CP071872">
    <property type="protein sequence ID" value="UNM11817.1"/>
    <property type="molecule type" value="Genomic_DNA"/>
</dbReference>
<evidence type="ECO:0000313" key="2">
    <source>
        <dbReference type="Proteomes" id="UP000828924"/>
    </source>
</evidence>
<sequence length="174" mass="19763">MASVYVINREEGPHQHVPGRYHAVRSGMRRWVRPGSRLLLRRGTKRHARWRSTGSSADLERAIRDLSEAVWGRAWYPADVDMSRRHWGAYANNLGVALYDAYREFENPDTLNTAVVHLRDSVDALPEDSPARARALTNLIAAVETRLPLPRRGMDLPDLTELRRELSESTAAPT</sequence>
<keyword evidence="2" id="KW-1185">Reference proteome</keyword>